<keyword evidence="8" id="KW-1185">Reference proteome</keyword>
<dbReference type="PANTHER" id="PTHR36449:SF1">
    <property type="entry name" value="ACETYLTRANSFERASE"/>
    <property type="match status" value="1"/>
</dbReference>
<accession>A0A0R1ZLG6</accession>
<reference evidence="7 8" key="1">
    <citation type="journal article" date="2015" name="Genome Announc.">
        <title>Expanding the biotechnology potential of lactobacilli through comparative genomics of 213 strains and associated genera.</title>
        <authorList>
            <person name="Sun Z."/>
            <person name="Harris H.M."/>
            <person name="McCann A."/>
            <person name="Guo C."/>
            <person name="Argimon S."/>
            <person name="Zhang W."/>
            <person name="Yang X."/>
            <person name="Jeffery I.B."/>
            <person name="Cooney J.C."/>
            <person name="Kagawa T.F."/>
            <person name="Liu W."/>
            <person name="Song Y."/>
            <person name="Salvetti E."/>
            <person name="Wrobel A."/>
            <person name="Rasinkangas P."/>
            <person name="Parkhill J."/>
            <person name="Rea M.C."/>
            <person name="O'Sullivan O."/>
            <person name="Ritari J."/>
            <person name="Douillard F.P."/>
            <person name="Paul Ross R."/>
            <person name="Yang R."/>
            <person name="Briner A.E."/>
            <person name="Felis G.E."/>
            <person name="de Vos W.M."/>
            <person name="Barrangou R."/>
            <person name="Klaenhammer T.R."/>
            <person name="Caufield P.W."/>
            <person name="Cui Y."/>
            <person name="Zhang H."/>
            <person name="O'Toole P.W."/>
        </authorList>
    </citation>
    <scope>NUCLEOTIDE SEQUENCE [LARGE SCALE GENOMIC DNA]</scope>
    <source>
        <strain evidence="7 8">DSM 20505</strain>
    </source>
</reference>
<dbReference type="PANTHER" id="PTHR36449">
    <property type="entry name" value="ACETYLTRANSFERASE-RELATED"/>
    <property type="match status" value="1"/>
</dbReference>
<comment type="caution">
    <text evidence="7">The sequence shown here is derived from an EMBL/GenBank/DDBJ whole genome shotgun (WGS) entry which is preliminary data.</text>
</comment>
<dbReference type="InterPro" id="IPR016181">
    <property type="entry name" value="Acyl_CoA_acyltransferase"/>
</dbReference>
<name>A0A0R1ZLG6_9LACO</name>
<sequence>MTSKWRAASLTSYYAAPIPASNINQFCCGNPEIDVFLHQSADAPRIANIFLLQDHSELLGFFTLQNDSLELSRKFRSSHSLKNLGINTYPAIVINFFAVAKQHQNTHIGFEMMVKLFELALAQKFKLGSYTIICVESLKSTRAYYEQFGYSAISRPHSRDTVMLAITLDEVANIMQPWQNN</sequence>
<dbReference type="RefSeq" id="WP_056975472.1">
    <property type="nucleotide sequence ID" value="NZ_AYYO01000011.1"/>
</dbReference>
<dbReference type="Gene3D" id="3.40.630.30">
    <property type="match status" value="1"/>
</dbReference>
<dbReference type="SUPFAM" id="SSF55729">
    <property type="entry name" value="Acyl-CoA N-acyltransferases (Nat)"/>
    <property type="match status" value="1"/>
</dbReference>
<evidence type="ECO:0000256" key="5">
    <source>
        <dbReference type="ARBA" id="ARBA00049880"/>
    </source>
</evidence>
<dbReference type="Proteomes" id="UP000051679">
    <property type="component" value="Unassembled WGS sequence"/>
</dbReference>
<keyword evidence="4" id="KW-0012">Acyltransferase</keyword>
<dbReference type="AlphaFoldDB" id="A0A0R1ZLG6"/>
<evidence type="ECO:0000256" key="2">
    <source>
        <dbReference type="ARBA" id="ARBA00022649"/>
    </source>
</evidence>
<dbReference type="OrthoDB" id="9799147at2"/>
<dbReference type="PATRIC" id="fig|1291052.5.peg.930"/>
<gene>
    <name evidence="7" type="ORF">FC18_GL000914</name>
</gene>
<keyword evidence="2" id="KW-1277">Toxin-antitoxin system</keyword>
<evidence type="ECO:0000256" key="3">
    <source>
        <dbReference type="ARBA" id="ARBA00022679"/>
    </source>
</evidence>
<protein>
    <recommendedName>
        <fullName evidence="6">N-acetyltransferase domain-containing protein</fullName>
    </recommendedName>
</protein>
<feature type="domain" description="N-acetyltransferase" evidence="6">
    <location>
        <begin position="49"/>
        <end position="150"/>
    </location>
</feature>
<keyword evidence="3" id="KW-0808">Transferase</keyword>
<dbReference type="EMBL" id="AYYO01000011">
    <property type="protein sequence ID" value="KRM55864.1"/>
    <property type="molecule type" value="Genomic_DNA"/>
</dbReference>
<evidence type="ECO:0000313" key="7">
    <source>
        <dbReference type="EMBL" id="KRM55864.1"/>
    </source>
</evidence>
<evidence type="ECO:0000256" key="1">
    <source>
        <dbReference type="ARBA" id="ARBA00022491"/>
    </source>
</evidence>
<proteinExistence type="predicted"/>
<evidence type="ECO:0000259" key="6">
    <source>
        <dbReference type="Pfam" id="PF00583"/>
    </source>
</evidence>
<evidence type="ECO:0000313" key="8">
    <source>
        <dbReference type="Proteomes" id="UP000051679"/>
    </source>
</evidence>
<dbReference type="Pfam" id="PF00583">
    <property type="entry name" value="Acetyltransf_1"/>
    <property type="match status" value="1"/>
</dbReference>
<dbReference type="InterPro" id="IPR000182">
    <property type="entry name" value="GNAT_dom"/>
</dbReference>
<keyword evidence="1" id="KW-0678">Repressor</keyword>
<dbReference type="GO" id="GO:0016747">
    <property type="term" value="F:acyltransferase activity, transferring groups other than amino-acyl groups"/>
    <property type="evidence" value="ECO:0007669"/>
    <property type="project" value="InterPro"/>
</dbReference>
<comment type="catalytic activity">
    <reaction evidence="5">
        <text>glycyl-tRNA(Gly) + acetyl-CoA = N-acetylglycyl-tRNA(Gly) + CoA + H(+)</text>
        <dbReference type="Rhea" id="RHEA:81867"/>
        <dbReference type="Rhea" id="RHEA-COMP:9683"/>
        <dbReference type="Rhea" id="RHEA-COMP:19766"/>
        <dbReference type="ChEBI" id="CHEBI:15378"/>
        <dbReference type="ChEBI" id="CHEBI:57287"/>
        <dbReference type="ChEBI" id="CHEBI:57288"/>
        <dbReference type="ChEBI" id="CHEBI:78522"/>
        <dbReference type="ChEBI" id="CHEBI:232036"/>
    </reaction>
</comment>
<organism evidence="7 8">
    <name type="scientific">Lacticaseibacillus sharpeae JCM 1186 = DSM 20505</name>
    <dbReference type="NCBI Taxonomy" id="1291052"/>
    <lineage>
        <taxon>Bacteria</taxon>
        <taxon>Bacillati</taxon>
        <taxon>Bacillota</taxon>
        <taxon>Bacilli</taxon>
        <taxon>Lactobacillales</taxon>
        <taxon>Lactobacillaceae</taxon>
        <taxon>Lacticaseibacillus</taxon>
    </lineage>
</organism>
<evidence type="ECO:0000256" key="4">
    <source>
        <dbReference type="ARBA" id="ARBA00023315"/>
    </source>
</evidence>